<organism evidence="1">
    <name type="scientific">Methylobacterium bullatum</name>
    <dbReference type="NCBI Taxonomy" id="570505"/>
    <lineage>
        <taxon>Bacteria</taxon>
        <taxon>Pseudomonadati</taxon>
        <taxon>Pseudomonadota</taxon>
        <taxon>Alphaproteobacteria</taxon>
        <taxon>Hyphomicrobiales</taxon>
        <taxon>Methylobacteriaceae</taxon>
        <taxon>Methylobacterium</taxon>
    </lineage>
</organism>
<name>A0A679JZT7_9HYPH</name>
<dbReference type="EMBL" id="LR743510">
    <property type="protein sequence ID" value="CAA2137369.1"/>
    <property type="molecule type" value="Genomic_DNA"/>
</dbReference>
<geneLocation type="plasmid" evidence="1">
    <name>1</name>
</geneLocation>
<evidence type="ECO:0000313" key="1">
    <source>
        <dbReference type="EMBL" id="CAA2137369.1"/>
    </source>
</evidence>
<reference evidence="1" key="1">
    <citation type="submission" date="2019-12" db="EMBL/GenBank/DDBJ databases">
        <authorList>
            <person name="Cremers G."/>
        </authorList>
    </citation>
    <scope>NUCLEOTIDE SEQUENCE</scope>
    <source>
        <strain evidence="1">Mbul2</strain>
        <plasmid evidence="1">1</plasmid>
    </source>
</reference>
<sequence>MTAGPDDWKRLPFGETASIPYRASFSDADFERIARGLVPKAMEDKWFAYLNGPVLCFHRSWTGQAAYRVTFRRSDGRHIVAEALCAVELIEKGEAAYQAELLDFLIRTLLLGAPRPFPLPSDLKEPAPGIYQHRVAGTGYREVAVPRKPWWKFWG</sequence>
<proteinExistence type="predicted"/>
<dbReference type="RefSeq" id="WP_339159194.1">
    <property type="nucleotide sequence ID" value="NZ_LR743510.1"/>
</dbReference>
<accession>A0A679JZT7</accession>
<keyword evidence="1" id="KW-0614">Plasmid</keyword>
<gene>
    <name evidence="1" type="ORF">MBLL_00622</name>
</gene>
<protein>
    <submittedName>
        <fullName evidence="1">Uncharacterized protein</fullName>
    </submittedName>
</protein>
<dbReference type="AlphaFoldDB" id="A0A679JZT7"/>